<comment type="similarity">
    <text evidence="1">Belongs to the type-1 OGG1 family.</text>
</comment>
<name>A0A1H2WLV9_9EURY</name>
<dbReference type="AlphaFoldDB" id="A0A1H2WLV9"/>
<keyword evidence="7" id="KW-0511">Multifunctional enzyme</keyword>
<evidence type="ECO:0000313" key="11">
    <source>
        <dbReference type="EMBL" id="SDW81488.1"/>
    </source>
</evidence>
<dbReference type="PANTHER" id="PTHR10242">
    <property type="entry name" value="8-OXOGUANINE DNA GLYCOSYLASE"/>
    <property type="match status" value="1"/>
</dbReference>
<dbReference type="GO" id="GO:0008534">
    <property type="term" value="F:oxidized purine nucleobase lesion DNA N-glycosylase activity"/>
    <property type="evidence" value="ECO:0007669"/>
    <property type="project" value="InterPro"/>
</dbReference>
<dbReference type="Gene3D" id="1.10.340.30">
    <property type="entry name" value="Hypothetical protein, domain 2"/>
    <property type="match status" value="1"/>
</dbReference>
<dbReference type="GO" id="GO:0006289">
    <property type="term" value="P:nucleotide-excision repair"/>
    <property type="evidence" value="ECO:0007669"/>
    <property type="project" value="InterPro"/>
</dbReference>
<keyword evidence="6 11" id="KW-0456">Lyase</keyword>
<evidence type="ECO:0000256" key="9">
    <source>
        <dbReference type="ARBA" id="ARBA00044632"/>
    </source>
</evidence>
<dbReference type="SUPFAM" id="SSF55945">
    <property type="entry name" value="TATA-box binding protein-like"/>
    <property type="match status" value="1"/>
</dbReference>
<reference evidence="11 12" key="1">
    <citation type="submission" date="2016-10" db="EMBL/GenBank/DDBJ databases">
        <authorList>
            <person name="de Groot N.N."/>
        </authorList>
    </citation>
    <scope>NUCLEOTIDE SEQUENCE [LARGE SCALE GENOMIC DNA]</scope>
    <source>
        <strain evidence="11 12">Z-7982</strain>
    </source>
</reference>
<organism evidence="11 12">
    <name type="scientific">Methanohalophilus halophilus</name>
    <dbReference type="NCBI Taxonomy" id="2177"/>
    <lineage>
        <taxon>Archaea</taxon>
        <taxon>Methanobacteriati</taxon>
        <taxon>Methanobacteriota</taxon>
        <taxon>Stenosarchaea group</taxon>
        <taxon>Methanomicrobia</taxon>
        <taxon>Methanosarcinales</taxon>
        <taxon>Methanosarcinaceae</taxon>
        <taxon>Methanohalophilus</taxon>
    </lineage>
</organism>
<keyword evidence="4" id="KW-0378">Hydrolase</keyword>
<keyword evidence="8" id="KW-0326">Glycosidase</keyword>
<feature type="domain" description="HhH-GPD" evidence="10">
    <location>
        <begin position="126"/>
        <end position="288"/>
    </location>
</feature>
<dbReference type="EC" id="4.2.99.18" evidence="2"/>
<dbReference type="Pfam" id="PF07934">
    <property type="entry name" value="OGG_N"/>
    <property type="match status" value="1"/>
</dbReference>
<dbReference type="InterPro" id="IPR003265">
    <property type="entry name" value="HhH-GPD_domain"/>
</dbReference>
<keyword evidence="3" id="KW-0227">DNA damage</keyword>
<evidence type="ECO:0000259" key="10">
    <source>
        <dbReference type="SMART" id="SM00478"/>
    </source>
</evidence>
<dbReference type="GO" id="GO:0006284">
    <property type="term" value="P:base-excision repair"/>
    <property type="evidence" value="ECO:0007669"/>
    <property type="project" value="InterPro"/>
</dbReference>
<dbReference type="SUPFAM" id="SSF48150">
    <property type="entry name" value="DNA-glycosylase"/>
    <property type="match status" value="1"/>
</dbReference>
<dbReference type="InterPro" id="IPR012904">
    <property type="entry name" value="OGG_N"/>
</dbReference>
<evidence type="ECO:0000256" key="8">
    <source>
        <dbReference type="ARBA" id="ARBA00023295"/>
    </source>
</evidence>
<dbReference type="InterPro" id="IPR052054">
    <property type="entry name" value="Oxidative_DNA_repair_enzyme"/>
</dbReference>
<evidence type="ECO:0000256" key="4">
    <source>
        <dbReference type="ARBA" id="ARBA00022801"/>
    </source>
</evidence>
<dbReference type="GO" id="GO:0140078">
    <property type="term" value="F:class I DNA-(apurinic or apyrimidinic site) endonuclease activity"/>
    <property type="evidence" value="ECO:0007669"/>
    <property type="project" value="UniProtKB-EC"/>
</dbReference>
<dbReference type="GO" id="GO:0003684">
    <property type="term" value="F:damaged DNA binding"/>
    <property type="evidence" value="ECO:0007669"/>
    <property type="project" value="InterPro"/>
</dbReference>
<protein>
    <recommendedName>
        <fullName evidence="2">DNA-(apurinic or apyrimidinic site) lyase</fullName>
        <ecNumber evidence="2">4.2.99.18</ecNumber>
    </recommendedName>
</protein>
<dbReference type="SMART" id="SM00478">
    <property type="entry name" value="ENDO3c"/>
    <property type="match status" value="1"/>
</dbReference>
<evidence type="ECO:0000256" key="1">
    <source>
        <dbReference type="ARBA" id="ARBA00010679"/>
    </source>
</evidence>
<dbReference type="Gene3D" id="1.10.1670.10">
    <property type="entry name" value="Helix-hairpin-Helix base-excision DNA repair enzymes (C-terminal)"/>
    <property type="match status" value="1"/>
</dbReference>
<keyword evidence="5" id="KW-0234">DNA repair</keyword>
<evidence type="ECO:0000256" key="2">
    <source>
        <dbReference type="ARBA" id="ARBA00012720"/>
    </source>
</evidence>
<proteinExistence type="inferred from homology"/>
<sequence>MHSGWAGKQQDSNNISMYSIPTSCFDLDYTLDCGQVFRWSKEDDWWHGVVQGDYVHAFYEKEAWTLYIDSRLPVEFFVKYFRLDDDLPYIFSSIDHDSYLHEAISKYRGLRLVMQDPWECLVSYMIATASNIPRIMKSIEKLSRLLGEEIVDGIYAFPEISALAACCGEDLCDCSLGFRARRLVKAARMIESGELDLYGLYDMDYFQAKQQLMTIEGIGDKVADCILLFSYGKMEAFPVDTHVDKVIRNYYSDSFEGPYTKPKMAEWARSYFGHYCGYAQQYLFYQHRLEGKLGSGMD</sequence>
<dbReference type="CDD" id="cd00056">
    <property type="entry name" value="ENDO3c"/>
    <property type="match status" value="1"/>
</dbReference>
<dbReference type="PANTHER" id="PTHR10242:SF2">
    <property type="entry name" value="N-GLYCOSYLASE_DNA LYASE"/>
    <property type="match status" value="1"/>
</dbReference>
<evidence type="ECO:0000256" key="7">
    <source>
        <dbReference type="ARBA" id="ARBA00023268"/>
    </source>
</evidence>
<evidence type="ECO:0000313" key="12">
    <source>
        <dbReference type="Proteomes" id="UP000198669"/>
    </source>
</evidence>
<dbReference type="EMBL" id="FNMU01000005">
    <property type="protein sequence ID" value="SDW81488.1"/>
    <property type="molecule type" value="Genomic_DNA"/>
</dbReference>
<evidence type="ECO:0000256" key="3">
    <source>
        <dbReference type="ARBA" id="ARBA00022763"/>
    </source>
</evidence>
<gene>
    <name evidence="11" type="ORF">SAMN04515625_1645</name>
</gene>
<evidence type="ECO:0000256" key="6">
    <source>
        <dbReference type="ARBA" id="ARBA00023239"/>
    </source>
</evidence>
<dbReference type="InterPro" id="IPR023170">
    <property type="entry name" value="HhH_base_excis_C"/>
</dbReference>
<dbReference type="Gene3D" id="3.30.310.260">
    <property type="match status" value="1"/>
</dbReference>
<accession>A0A1H2WLV9</accession>
<dbReference type="Proteomes" id="UP000198669">
    <property type="component" value="Unassembled WGS sequence"/>
</dbReference>
<comment type="catalytic activity">
    <reaction evidence="9">
        <text>2'-deoxyribonucleotide-(2'-deoxyribose 5'-phosphate)-2'-deoxyribonucleotide-DNA = a 3'-end 2'-deoxyribonucleotide-(2,3-dehydro-2,3-deoxyribose 5'-phosphate)-DNA + a 5'-end 5'-phospho-2'-deoxyribonucleoside-DNA + H(+)</text>
        <dbReference type="Rhea" id="RHEA:66592"/>
        <dbReference type="Rhea" id="RHEA-COMP:13180"/>
        <dbReference type="Rhea" id="RHEA-COMP:16897"/>
        <dbReference type="Rhea" id="RHEA-COMP:17067"/>
        <dbReference type="ChEBI" id="CHEBI:15378"/>
        <dbReference type="ChEBI" id="CHEBI:136412"/>
        <dbReference type="ChEBI" id="CHEBI:157695"/>
        <dbReference type="ChEBI" id="CHEBI:167181"/>
        <dbReference type="EC" id="4.2.99.18"/>
    </reaction>
</comment>
<evidence type="ECO:0000256" key="5">
    <source>
        <dbReference type="ARBA" id="ARBA00023204"/>
    </source>
</evidence>
<dbReference type="InterPro" id="IPR011257">
    <property type="entry name" value="DNA_glycosylase"/>
</dbReference>